<dbReference type="AlphaFoldDB" id="A0A2N0RWT6"/>
<evidence type="ECO:0000313" key="1">
    <source>
        <dbReference type="EMBL" id="PKC67756.1"/>
    </source>
</evidence>
<dbReference type="Proteomes" id="UP000232688">
    <property type="component" value="Unassembled WGS sequence"/>
</dbReference>
<feature type="non-terminal residue" evidence="1">
    <location>
        <position position="188"/>
    </location>
</feature>
<reference evidence="1 2" key="2">
    <citation type="submission" date="2017-10" db="EMBL/GenBank/DDBJ databases">
        <title>Genome analyses suggest a sexual origin of heterokaryosis in a supposedly ancient asexual fungus.</title>
        <authorList>
            <person name="Corradi N."/>
            <person name="Sedzielewska K."/>
            <person name="Noel J."/>
            <person name="Charron P."/>
            <person name="Farinelli L."/>
            <person name="Marton T."/>
            <person name="Kruger M."/>
            <person name="Pelin A."/>
            <person name="Brachmann A."/>
            <person name="Corradi N."/>
        </authorList>
    </citation>
    <scope>NUCLEOTIDE SEQUENCE [LARGE SCALE GENOMIC DNA]</scope>
    <source>
        <strain evidence="1 2">A1</strain>
    </source>
</reference>
<comment type="caution">
    <text evidence="1">The sequence shown here is derived from an EMBL/GenBank/DDBJ whole genome shotgun (WGS) entry which is preliminary data.</text>
</comment>
<dbReference type="VEuPathDB" id="FungiDB:FUN_015775"/>
<proteinExistence type="predicted"/>
<sequence>MPIDQQYFSELEIIMIRSFACIRNWNGLYSRANKLIQEFKGKKGSKDRCSFLIHEWKFTIIVIFFDAFVEKLEIDVRGQLTPLISNGKIDTFNIEIGEIRKSDSADLITKGYRHLWLNLKECGKSEYNSFPKSLHMAKSLGLIDQFTSFVACQNVINCIKDDVEAVIGYALSIIFPDLKCNLIGNLYT</sequence>
<evidence type="ECO:0000313" key="2">
    <source>
        <dbReference type="Proteomes" id="UP000232688"/>
    </source>
</evidence>
<organism evidence="1 2">
    <name type="scientific">Rhizophagus irregularis</name>
    <dbReference type="NCBI Taxonomy" id="588596"/>
    <lineage>
        <taxon>Eukaryota</taxon>
        <taxon>Fungi</taxon>
        <taxon>Fungi incertae sedis</taxon>
        <taxon>Mucoromycota</taxon>
        <taxon>Glomeromycotina</taxon>
        <taxon>Glomeromycetes</taxon>
        <taxon>Glomerales</taxon>
        <taxon>Glomeraceae</taxon>
        <taxon>Rhizophagus</taxon>
    </lineage>
</organism>
<reference evidence="1 2" key="1">
    <citation type="submission" date="2017-10" db="EMBL/GenBank/DDBJ databases">
        <title>Extensive intraspecific genome diversity in a model arbuscular mycorrhizal fungus.</title>
        <authorList>
            <person name="Chen E.C.H."/>
            <person name="Morin E."/>
            <person name="Baudet D."/>
            <person name="Noel J."/>
            <person name="Ndikumana S."/>
            <person name="Charron P."/>
            <person name="St-Onge C."/>
            <person name="Giorgi J."/>
            <person name="Grigoriev I.V."/>
            <person name="Roux C."/>
            <person name="Martin F.M."/>
            <person name="Corradi N."/>
        </authorList>
    </citation>
    <scope>NUCLEOTIDE SEQUENCE [LARGE SCALE GENOMIC DNA]</scope>
    <source>
        <strain evidence="1 2">A1</strain>
    </source>
</reference>
<gene>
    <name evidence="1" type="ORF">RhiirA1_417742</name>
</gene>
<dbReference type="VEuPathDB" id="FungiDB:RhiirA1_417742"/>
<protein>
    <submittedName>
        <fullName evidence="1">Uncharacterized protein</fullName>
    </submittedName>
</protein>
<dbReference type="EMBL" id="LLXH01000372">
    <property type="protein sequence ID" value="PKC67756.1"/>
    <property type="molecule type" value="Genomic_DNA"/>
</dbReference>
<dbReference type="VEuPathDB" id="FungiDB:RhiirFUN_013764"/>
<name>A0A2N0RWT6_9GLOM</name>
<accession>A0A2N0RWT6</accession>